<dbReference type="EMBL" id="JAPZBU010000008">
    <property type="protein sequence ID" value="KAJ5392529.1"/>
    <property type="molecule type" value="Genomic_DNA"/>
</dbReference>
<evidence type="ECO:0000256" key="12">
    <source>
        <dbReference type="ARBA" id="ARBA00022786"/>
    </source>
</evidence>
<keyword evidence="15" id="KW-0458">Lysosome</keyword>
<feature type="region of interest" description="Disordered" evidence="18">
    <location>
        <begin position="411"/>
        <end position="444"/>
    </location>
</feature>
<evidence type="ECO:0000256" key="15">
    <source>
        <dbReference type="ARBA" id="ARBA00023228"/>
    </source>
</evidence>
<reference evidence="21" key="1">
    <citation type="submission" date="2022-12" db="EMBL/GenBank/DDBJ databases">
        <authorList>
            <person name="Petersen C."/>
        </authorList>
    </citation>
    <scope>NUCLEOTIDE SEQUENCE</scope>
    <source>
        <strain evidence="21">IBT 29677</strain>
    </source>
</reference>
<dbReference type="GO" id="GO:0061630">
    <property type="term" value="F:ubiquitin protein ligase activity"/>
    <property type="evidence" value="ECO:0007669"/>
    <property type="project" value="UniProtKB-EC"/>
</dbReference>
<evidence type="ECO:0000313" key="21">
    <source>
        <dbReference type="EMBL" id="KAJ5392529.1"/>
    </source>
</evidence>
<feature type="region of interest" description="Disordered" evidence="18">
    <location>
        <begin position="522"/>
        <end position="583"/>
    </location>
</feature>
<feature type="compositionally biased region" description="Polar residues" evidence="18">
    <location>
        <begin position="138"/>
        <end position="149"/>
    </location>
</feature>
<dbReference type="SMART" id="SM00064">
    <property type="entry name" value="FYVE"/>
    <property type="match status" value="1"/>
</dbReference>
<dbReference type="CDD" id="cd16489">
    <property type="entry name" value="mRING-CH-C4HC2H_ZNRF"/>
    <property type="match status" value="1"/>
</dbReference>
<feature type="domain" description="RING-type" evidence="19">
    <location>
        <begin position="670"/>
        <end position="711"/>
    </location>
</feature>
<dbReference type="Pfam" id="PF01363">
    <property type="entry name" value="FYVE"/>
    <property type="match status" value="1"/>
</dbReference>
<evidence type="ECO:0000313" key="22">
    <source>
        <dbReference type="Proteomes" id="UP001147747"/>
    </source>
</evidence>
<evidence type="ECO:0000256" key="6">
    <source>
        <dbReference type="ARBA" id="ARBA00012483"/>
    </source>
</evidence>
<evidence type="ECO:0000259" key="20">
    <source>
        <dbReference type="PROSITE" id="PS50178"/>
    </source>
</evidence>
<dbReference type="GeneID" id="81371636"/>
<comment type="subcellular location">
    <subcellularLocation>
        <location evidence="3">Endosome</location>
    </subcellularLocation>
    <subcellularLocation>
        <location evidence="4">Lysosome</location>
    </subcellularLocation>
    <subcellularLocation>
        <location evidence="2">Membrane</location>
        <topology evidence="2">Peripheral membrane protein</topology>
    </subcellularLocation>
</comment>
<dbReference type="PROSITE" id="PS50178">
    <property type="entry name" value="ZF_FYVE"/>
    <property type="match status" value="1"/>
</dbReference>
<evidence type="ECO:0000256" key="9">
    <source>
        <dbReference type="ARBA" id="ARBA00022723"/>
    </source>
</evidence>
<dbReference type="PROSITE" id="PS50089">
    <property type="entry name" value="ZF_RING_2"/>
    <property type="match status" value="1"/>
</dbReference>
<comment type="caution">
    <text evidence="21">The sequence shown here is derived from an EMBL/GenBank/DDBJ whole genome shotgun (WGS) entry which is preliminary data.</text>
</comment>
<dbReference type="Pfam" id="PF13639">
    <property type="entry name" value="zf-RING_2"/>
    <property type="match status" value="1"/>
</dbReference>
<evidence type="ECO:0000256" key="1">
    <source>
        <dbReference type="ARBA" id="ARBA00000900"/>
    </source>
</evidence>
<evidence type="ECO:0000259" key="19">
    <source>
        <dbReference type="PROSITE" id="PS50089"/>
    </source>
</evidence>
<feature type="region of interest" description="Disordered" evidence="18">
    <location>
        <begin position="1"/>
        <end position="245"/>
    </location>
</feature>
<keyword evidence="9" id="KW-0479">Metal-binding</keyword>
<dbReference type="AlphaFoldDB" id="A0A9W9W017"/>
<dbReference type="PANTHER" id="PTHR46661">
    <property type="entry name" value="E3 UBIQUITIN-PROTEIN LIGASE ZNRF1-LIKE PROTEIN"/>
    <property type="match status" value="1"/>
</dbReference>
<evidence type="ECO:0000256" key="8">
    <source>
        <dbReference type="ARBA" id="ARBA00022707"/>
    </source>
</evidence>
<evidence type="ECO:0000256" key="4">
    <source>
        <dbReference type="ARBA" id="ARBA00004371"/>
    </source>
</evidence>
<dbReference type="InterPro" id="IPR013083">
    <property type="entry name" value="Znf_RING/FYVE/PHD"/>
</dbReference>
<dbReference type="InterPro" id="IPR051878">
    <property type="entry name" value="ZNRF_ubiq-protein_ligase"/>
</dbReference>
<dbReference type="OrthoDB" id="660555at2759"/>
<dbReference type="EC" id="2.3.2.27" evidence="6"/>
<evidence type="ECO:0000256" key="16">
    <source>
        <dbReference type="ARBA" id="ARBA00023288"/>
    </source>
</evidence>
<dbReference type="SUPFAM" id="SSF57850">
    <property type="entry name" value="RING/U-box"/>
    <property type="match status" value="1"/>
</dbReference>
<dbReference type="Gene3D" id="3.30.40.10">
    <property type="entry name" value="Zinc/RING finger domain, C3HC4 (zinc finger)"/>
    <property type="match status" value="2"/>
</dbReference>
<gene>
    <name evidence="21" type="ORF">N7509_008019</name>
</gene>
<dbReference type="InterPro" id="IPR001841">
    <property type="entry name" value="Znf_RING"/>
</dbReference>
<dbReference type="GO" id="GO:0043161">
    <property type="term" value="P:proteasome-mediated ubiquitin-dependent protein catabolic process"/>
    <property type="evidence" value="ECO:0007669"/>
    <property type="project" value="TreeGrafter"/>
</dbReference>
<feature type="compositionally biased region" description="Low complexity" evidence="18">
    <location>
        <begin position="1"/>
        <end position="14"/>
    </location>
</feature>
<proteinExistence type="predicted"/>
<evidence type="ECO:0000256" key="7">
    <source>
        <dbReference type="ARBA" id="ARBA00022679"/>
    </source>
</evidence>
<reference evidence="21" key="2">
    <citation type="journal article" date="2023" name="IMA Fungus">
        <title>Comparative genomic study of the Penicillium genus elucidates a diverse pangenome and 15 lateral gene transfer events.</title>
        <authorList>
            <person name="Petersen C."/>
            <person name="Sorensen T."/>
            <person name="Nielsen M.R."/>
            <person name="Sondergaard T.E."/>
            <person name="Sorensen J.L."/>
            <person name="Fitzpatrick D.A."/>
            <person name="Frisvad J.C."/>
            <person name="Nielsen K.L."/>
        </authorList>
    </citation>
    <scope>NUCLEOTIDE SEQUENCE</scope>
    <source>
        <strain evidence="21">IBT 29677</strain>
    </source>
</reference>
<feature type="compositionally biased region" description="Polar residues" evidence="18">
    <location>
        <begin position="342"/>
        <end position="352"/>
    </location>
</feature>
<evidence type="ECO:0000256" key="11">
    <source>
        <dbReference type="ARBA" id="ARBA00022771"/>
    </source>
</evidence>
<keyword evidence="11 17" id="KW-0863">Zinc-finger</keyword>
<keyword evidence="8" id="KW-0519">Myristate</keyword>
<dbReference type="SUPFAM" id="SSF57903">
    <property type="entry name" value="FYVE/PHD zinc finger"/>
    <property type="match status" value="1"/>
</dbReference>
<feature type="region of interest" description="Disordered" evidence="18">
    <location>
        <begin position="258"/>
        <end position="354"/>
    </location>
</feature>
<organism evidence="21 22">
    <name type="scientific">Penicillium cosmopolitanum</name>
    <dbReference type="NCBI Taxonomy" id="1131564"/>
    <lineage>
        <taxon>Eukaryota</taxon>
        <taxon>Fungi</taxon>
        <taxon>Dikarya</taxon>
        <taxon>Ascomycota</taxon>
        <taxon>Pezizomycotina</taxon>
        <taxon>Eurotiomycetes</taxon>
        <taxon>Eurotiomycetidae</taxon>
        <taxon>Eurotiales</taxon>
        <taxon>Aspergillaceae</taxon>
        <taxon>Penicillium</taxon>
    </lineage>
</organism>
<sequence>MSLSSTASSPDLSTIPPGEDIVPHERDIQTDRRGSDAPDETSSAPIVLDSDSDPNVTDLSTPPTHNAPAEQAQTQTHPGEAAGRDASVRSLPHRSAAPAERRSQNQPGRTGATYDTAIDISSSPPTLNRVERVPRSPASLSRRVSQRSSYIGDEYPAPQRGPPSAASIFDVDMAQTHWSGNSPGQSHTSGRRSSRDNPEVPGAYGGYRFPDMIPSHNGAVEGGSREPVSRRRPSSMFMPHPSRDLVDGFENMMYGLSPTSTRRFSGGSPRYYSDIAGPPRRQSSDFYDPSTRNRSFSDRYPGESSHLSRPGAHQRYSSMSTPRWQGPEGPSRNRRDRGSLPISGQTQRNTTLDDIFQDVSLPRWQPDSEVSGCPICGTIFSFWHRKHHCRKCGRVVCAACSPHRITIPRQYIVRPPESTTTPPPGSSPSSSTNVVDLTGEDAPTSHSVLNPALGGGEEVRLCNPCVPDPNPNPLGYEALRQHGHRSTHSLSSTMGGAWTVSTSITASYLLPRFQANQIHIQPESRGSRQGRLTVGANDRPSTLGGLRQDVQRSSQAPPGERTPRTNSLYPIFNPPQQAQRPSAVSERDLCPICGNRFPPLDDEHPAEAREAHIRQCIDGYGASRESPVSQGPAEGPAEQAPLQSPPIARMLAFTATEKDCLGGDGAVAECTICMEDYEVGQVLARLECFCKFHKECIVDWFGRKAECPVHKMSY</sequence>
<evidence type="ECO:0000256" key="18">
    <source>
        <dbReference type="SAM" id="MobiDB-lite"/>
    </source>
</evidence>
<evidence type="ECO:0000256" key="3">
    <source>
        <dbReference type="ARBA" id="ARBA00004177"/>
    </source>
</evidence>
<dbReference type="PANTHER" id="PTHR46661:SF4">
    <property type="entry name" value="RING-TYPE DOMAIN-CONTAINING PROTEIN"/>
    <property type="match status" value="1"/>
</dbReference>
<keyword evidence="13" id="KW-0862">Zinc</keyword>
<feature type="compositionally biased region" description="Polar residues" evidence="18">
    <location>
        <begin position="53"/>
        <end position="64"/>
    </location>
</feature>
<dbReference type="InterPro" id="IPR011011">
    <property type="entry name" value="Znf_FYVE_PHD"/>
</dbReference>
<keyword evidence="14" id="KW-0472">Membrane</keyword>
<evidence type="ECO:0000256" key="2">
    <source>
        <dbReference type="ARBA" id="ARBA00004170"/>
    </source>
</evidence>
<evidence type="ECO:0000256" key="5">
    <source>
        <dbReference type="ARBA" id="ARBA00004906"/>
    </source>
</evidence>
<comment type="catalytic activity">
    <reaction evidence="1">
        <text>S-ubiquitinyl-[E2 ubiquitin-conjugating enzyme]-L-cysteine + [acceptor protein]-L-lysine = [E2 ubiquitin-conjugating enzyme]-L-cysteine + N(6)-ubiquitinyl-[acceptor protein]-L-lysine.</text>
        <dbReference type="EC" id="2.3.2.27"/>
    </reaction>
</comment>
<feature type="compositionally biased region" description="Polar residues" evidence="18">
    <location>
        <begin position="176"/>
        <end position="188"/>
    </location>
</feature>
<comment type="pathway">
    <text evidence="5">Protein modification; protein ubiquitination.</text>
</comment>
<dbReference type="Proteomes" id="UP001147747">
    <property type="component" value="Unassembled WGS sequence"/>
</dbReference>
<dbReference type="InterPro" id="IPR017455">
    <property type="entry name" value="Znf_FYVE-rel"/>
</dbReference>
<evidence type="ECO:0000256" key="17">
    <source>
        <dbReference type="PROSITE-ProRule" id="PRU00175"/>
    </source>
</evidence>
<dbReference type="RefSeq" id="XP_056488207.1">
    <property type="nucleotide sequence ID" value="XM_056632656.1"/>
</dbReference>
<dbReference type="GO" id="GO:0005768">
    <property type="term" value="C:endosome"/>
    <property type="evidence" value="ECO:0007669"/>
    <property type="project" value="UniProtKB-SubCell"/>
</dbReference>
<evidence type="ECO:0000256" key="13">
    <source>
        <dbReference type="ARBA" id="ARBA00022833"/>
    </source>
</evidence>
<feature type="compositionally biased region" description="Polar residues" evidence="18">
    <location>
        <begin position="564"/>
        <end position="582"/>
    </location>
</feature>
<keyword evidence="22" id="KW-1185">Reference proteome</keyword>
<keyword evidence="7" id="KW-0808">Transferase</keyword>
<dbReference type="GO" id="GO:0008270">
    <property type="term" value="F:zinc ion binding"/>
    <property type="evidence" value="ECO:0007669"/>
    <property type="project" value="UniProtKB-KW"/>
</dbReference>
<accession>A0A9W9W017</accession>
<dbReference type="GO" id="GO:0016020">
    <property type="term" value="C:membrane"/>
    <property type="evidence" value="ECO:0007669"/>
    <property type="project" value="UniProtKB-SubCell"/>
</dbReference>
<name>A0A9W9W017_9EURO</name>
<protein>
    <recommendedName>
        <fullName evidence="6">RING-type E3 ubiquitin transferase</fullName>
        <ecNumber evidence="6">2.3.2.27</ecNumber>
    </recommendedName>
</protein>
<dbReference type="InterPro" id="IPR000306">
    <property type="entry name" value="Znf_FYVE"/>
</dbReference>
<dbReference type="GO" id="GO:0070936">
    <property type="term" value="P:protein K48-linked ubiquitination"/>
    <property type="evidence" value="ECO:0007669"/>
    <property type="project" value="TreeGrafter"/>
</dbReference>
<keyword evidence="16" id="KW-0449">Lipoprotein</keyword>
<feature type="domain" description="FYVE-type" evidence="20">
    <location>
        <begin position="367"/>
        <end position="470"/>
    </location>
</feature>
<evidence type="ECO:0000256" key="14">
    <source>
        <dbReference type="ARBA" id="ARBA00023136"/>
    </source>
</evidence>
<keyword evidence="12" id="KW-0833">Ubl conjugation pathway</keyword>
<keyword evidence="10" id="KW-0967">Endosome</keyword>
<dbReference type="SMART" id="SM00184">
    <property type="entry name" value="RING"/>
    <property type="match status" value="1"/>
</dbReference>
<evidence type="ECO:0000256" key="10">
    <source>
        <dbReference type="ARBA" id="ARBA00022753"/>
    </source>
</evidence>
<feature type="compositionally biased region" description="Basic and acidic residues" evidence="18">
    <location>
        <begin position="21"/>
        <end position="36"/>
    </location>
</feature>